<feature type="transmembrane region" description="Helical" evidence="1">
    <location>
        <begin position="249"/>
        <end position="266"/>
    </location>
</feature>
<dbReference type="PANTHER" id="PTHR31061:SF24">
    <property type="entry name" value="LD22376P"/>
    <property type="match status" value="1"/>
</dbReference>
<feature type="transmembrane region" description="Helical" evidence="1">
    <location>
        <begin position="165"/>
        <end position="184"/>
    </location>
</feature>
<feature type="transmembrane region" description="Helical" evidence="1">
    <location>
        <begin position="278"/>
        <end position="297"/>
    </location>
</feature>
<dbReference type="OrthoDB" id="9788724at2"/>
<evidence type="ECO:0000256" key="1">
    <source>
        <dbReference type="SAM" id="Phobius"/>
    </source>
</evidence>
<evidence type="ECO:0000313" key="3">
    <source>
        <dbReference type="Proteomes" id="UP000298285"/>
    </source>
</evidence>
<feature type="transmembrane region" description="Helical" evidence="1">
    <location>
        <begin position="317"/>
        <end position="337"/>
    </location>
</feature>
<keyword evidence="1" id="KW-0812">Transmembrane</keyword>
<name>A0A4Y9ILQ8_9BACT</name>
<feature type="transmembrane region" description="Helical" evidence="1">
    <location>
        <begin position="134"/>
        <end position="158"/>
    </location>
</feature>
<evidence type="ECO:0000313" key="2">
    <source>
        <dbReference type="EMBL" id="TFU88858.1"/>
    </source>
</evidence>
<feature type="transmembrane region" description="Helical" evidence="1">
    <location>
        <begin position="215"/>
        <end position="237"/>
    </location>
</feature>
<dbReference type="EMBL" id="SPPK01000004">
    <property type="protein sequence ID" value="TFU88858.1"/>
    <property type="molecule type" value="Genomic_DNA"/>
</dbReference>
<sequence>MSTKLVNLNNRLLSLDVMRGITIAGMIMVNNPGSWEYVYVPLRHADWNGLTPTDLVFPFFMFIMGISCYASLRKFDFEPTKQVISKILKRTFLIFFVGLFLAWLGLSVSTFFQLKSTGLPFFHLLELSVTNFEHLRILGVMQRLALCYGVASLIIIFVKHRYIPYIIAIGLVCYFLILIFGNGFQPDESNILGIIDRYILGEQHMYIERGVEPEGILSTIPSVCHVLIGFLCGKMLITIKDNKDRMLNLFLCGTILLFLGFLFNYGCPINKKIWSPTFVLTTCGSGALLLSLLIWIIDVKEYKSWSLFFQSFGVNPLAIYVFAGIVSVLVDSIPLNNTGFGFKSWLYAILARNIDPYLASFSLALLFIAVCWGLAHFLYRKNIYIKL</sequence>
<feature type="transmembrane region" description="Helical" evidence="1">
    <location>
        <begin position="12"/>
        <end position="35"/>
    </location>
</feature>
<comment type="caution">
    <text evidence="2">The sequence shown here is derived from an EMBL/GenBank/DDBJ whole genome shotgun (WGS) entry which is preliminary data.</text>
</comment>
<feature type="transmembrane region" description="Helical" evidence="1">
    <location>
        <begin position="92"/>
        <end position="114"/>
    </location>
</feature>
<protein>
    <submittedName>
        <fullName evidence="2">DUF1624 domain-containing protein</fullName>
    </submittedName>
</protein>
<keyword evidence="1" id="KW-0472">Membrane</keyword>
<dbReference type="AlphaFoldDB" id="A0A4Y9ILQ8"/>
<feature type="transmembrane region" description="Helical" evidence="1">
    <location>
        <begin position="55"/>
        <end position="72"/>
    </location>
</feature>
<accession>A0A4Y9ILQ8</accession>
<dbReference type="PANTHER" id="PTHR31061">
    <property type="entry name" value="LD22376P"/>
    <property type="match status" value="1"/>
</dbReference>
<feature type="transmembrane region" description="Helical" evidence="1">
    <location>
        <begin position="357"/>
        <end position="379"/>
    </location>
</feature>
<reference evidence="2 3" key="1">
    <citation type="submission" date="2019-03" db="EMBL/GenBank/DDBJ databases">
        <title>Diversity of the mouse oral microbiome.</title>
        <authorList>
            <person name="Joseph S."/>
            <person name="Aduse-Opoku J."/>
            <person name="Curtis M."/>
            <person name="Wade W."/>
            <person name="Hashim A."/>
        </authorList>
    </citation>
    <scope>NUCLEOTIDE SEQUENCE [LARGE SCALE GENOMIC DNA]</scope>
    <source>
        <strain evidence="2 3">P11</strain>
    </source>
</reference>
<proteinExistence type="predicted"/>
<dbReference type="RefSeq" id="WP_135106248.1">
    <property type="nucleotide sequence ID" value="NZ_JADGKW010000004.1"/>
</dbReference>
<gene>
    <name evidence="2" type="ORF">E4T88_13400</name>
</gene>
<organism evidence="2 3">
    <name type="scientific">Dysgonomonas mossii</name>
    <dbReference type="NCBI Taxonomy" id="163665"/>
    <lineage>
        <taxon>Bacteria</taxon>
        <taxon>Pseudomonadati</taxon>
        <taxon>Bacteroidota</taxon>
        <taxon>Bacteroidia</taxon>
        <taxon>Bacteroidales</taxon>
        <taxon>Dysgonomonadaceae</taxon>
        <taxon>Dysgonomonas</taxon>
    </lineage>
</organism>
<dbReference type="Proteomes" id="UP000298285">
    <property type="component" value="Unassembled WGS sequence"/>
</dbReference>
<keyword evidence="1" id="KW-1133">Transmembrane helix</keyword>